<dbReference type="Proteomes" id="UP000307808">
    <property type="component" value="Unassembled WGS sequence"/>
</dbReference>
<evidence type="ECO:0000256" key="2">
    <source>
        <dbReference type="SAM" id="Phobius"/>
    </source>
</evidence>
<evidence type="ECO:0000256" key="1">
    <source>
        <dbReference type="SAM" id="MobiDB-lite"/>
    </source>
</evidence>
<dbReference type="RefSeq" id="WP_137066811.1">
    <property type="nucleotide sequence ID" value="NZ_CP040748.1"/>
</dbReference>
<dbReference type="EMBL" id="SZPY01000003">
    <property type="protein sequence ID" value="TKI61806.1"/>
    <property type="molecule type" value="Genomic_DNA"/>
</dbReference>
<evidence type="ECO:0000313" key="4">
    <source>
        <dbReference type="Proteomes" id="UP000307808"/>
    </source>
</evidence>
<keyword evidence="2" id="KW-0472">Membrane</keyword>
<feature type="transmembrane region" description="Helical" evidence="2">
    <location>
        <begin position="37"/>
        <end position="55"/>
    </location>
</feature>
<name>A0A4U2YKT1_9ACTN</name>
<protein>
    <submittedName>
        <fullName evidence="3">Cellulose synthase</fullName>
    </submittedName>
</protein>
<dbReference type="AlphaFoldDB" id="A0A4U2YKT1"/>
<evidence type="ECO:0000313" key="3">
    <source>
        <dbReference type="EMBL" id="TKI61806.1"/>
    </source>
</evidence>
<keyword evidence="2" id="KW-1133">Transmembrane helix</keyword>
<comment type="caution">
    <text evidence="3">The sequence shown here is derived from an EMBL/GenBank/DDBJ whole genome shotgun (WGS) entry which is preliminary data.</text>
</comment>
<reference evidence="3 4" key="1">
    <citation type="submission" date="2019-04" db="EMBL/GenBank/DDBJ databases">
        <authorList>
            <person name="Dong K."/>
        </authorList>
    </citation>
    <scope>NUCLEOTIDE SEQUENCE [LARGE SCALE GENOMIC DNA]</scope>
    <source>
        <strain evidence="4">dk3543</strain>
    </source>
</reference>
<proteinExistence type="predicted"/>
<accession>A0A4U2YKT1</accession>
<gene>
    <name evidence="3" type="ORF">FC770_13750</name>
</gene>
<organism evidence="3 4">
    <name type="scientific">Nocardioides jishulii</name>
    <dbReference type="NCBI Taxonomy" id="2575440"/>
    <lineage>
        <taxon>Bacteria</taxon>
        <taxon>Bacillati</taxon>
        <taxon>Actinomycetota</taxon>
        <taxon>Actinomycetes</taxon>
        <taxon>Propionibacteriales</taxon>
        <taxon>Nocardioidaceae</taxon>
        <taxon>Nocardioides</taxon>
    </lineage>
</organism>
<keyword evidence="4" id="KW-1185">Reference proteome</keyword>
<feature type="transmembrane region" description="Helical" evidence="2">
    <location>
        <begin position="6"/>
        <end position="25"/>
    </location>
</feature>
<feature type="transmembrane region" description="Helical" evidence="2">
    <location>
        <begin position="75"/>
        <end position="95"/>
    </location>
</feature>
<dbReference type="OrthoDB" id="3829203at2"/>
<sequence>MDNVTWAALALTLTVLGSLYSWWAFRHRGLAPGLRGVAVTLLVPAAWLTGTLSMFTRIATAISQWATTLAFSPQVWVGIGSAALSGLLLVVARAVDHRRPGAGRAGRGELVEGRGAVTGRGTRQVSPGTKPGSRPQAPAHDDEFDDIEELLRRRGIQ</sequence>
<keyword evidence="2" id="KW-0812">Transmembrane</keyword>
<feature type="region of interest" description="Disordered" evidence="1">
    <location>
        <begin position="101"/>
        <end position="145"/>
    </location>
</feature>